<feature type="region of interest" description="Disordered" evidence="1">
    <location>
        <begin position="52"/>
        <end position="185"/>
    </location>
</feature>
<feature type="domain" description="PB1-like" evidence="2">
    <location>
        <begin position="8"/>
        <end position="51"/>
    </location>
</feature>
<gene>
    <name evidence="3" type="ORF">Cgig2_004256</name>
</gene>
<name>A0A9Q1KF25_9CARY</name>
<dbReference type="Proteomes" id="UP001153076">
    <property type="component" value="Unassembled WGS sequence"/>
</dbReference>
<keyword evidence="4" id="KW-1185">Reference proteome</keyword>
<evidence type="ECO:0000256" key="1">
    <source>
        <dbReference type="SAM" id="MobiDB-lite"/>
    </source>
</evidence>
<organism evidence="3 4">
    <name type="scientific">Carnegiea gigantea</name>
    <dbReference type="NCBI Taxonomy" id="171969"/>
    <lineage>
        <taxon>Eukaryota</taxon>
        <taxon>Viridiplantae</taxon>
        <taxon>Streptophyta</taxon>
        <taxon>Embryophyta</taxon>
        <taxon>Tracheophyta</taxon>
        <taxon>Spermatophyta</taxon>
        <taxon>Magnoliopsida</taxon>
        <taxon>eudicotyledons</taxon>
        <taxon>Gunneridae</taxon>
        <taxon>Pentapetalae</taxon>
        <taxon>Caryophyllales</taxon>
        <taxon>Cactineae</taxon>
        <taxon>Cactaceae</taxon>
        <taxon>Cactoideae</taxon>
        <taxon>Echinocereeae</taxon>
        <taxon>Carnegiea</taxon>
    </lineage>
</organism>
<dbReference type="Pfam" id="PF26130">
    <property type="entry name" value="PB1-like"/>
    <property type="match status" value="1"/>
</dbReference>
<evidence type="ECO:0000259" key="2">
    <source>
        <dbReference type="Pfam" id="PF26130"/>
    </source>
</evidence>
<protein>
    <recommendedName>
        <fullName evidence="2">PB1-like domain-containing protein</fullName>
    </recommendedName>
</protein>
<feature type="compositionally biased region" description="Acidic residues" evidence="1">
    <location>
        <begin position="151"/>
        <end position="160"/>
    </location>
</feature>
<dbReference type="OrthoDB" id="1435396at2759"/>
<dbReference type="EMBL" id="JAKOGI010000127">
    <property type="protein sequence ID" value="KAJ8443051.1"/>
    <property type="molecule type" value="Genomic_DNA"/>
</dbReference>
<comment type="caution">
    <text evidence="3">The sequence shown here is derived from an EMBL/GenBank/DDBJ whole genome shotgun (WGS) entry which is preliminary data.</text>
</comment>
<feature type="compositionally biased region" description="Acidic residues" evidence="1">
    <location>
        <begin position="125"/>
        <end position="142"/>
    </location>
</feature>
<accession>A0A9Q1KF25</accession>
<sequence>MQVFNMGDDRIFLHLHHGGKFVKGRKLKYEGGSCKIIEPIDVDRLSYFEKSNSQNSEIKTPPINNSNAQSPTIKRPATVTQSENLRTRSQTTKVTAQDVDYDWEDPRPESPLTWNNLVGGHVGSLDDDSDEHLDGEEDDDSDSNWVHEGVVTDDVDDNGAGEEPATNDSDDEWQMAKAQVGEFRK</sequence>
<evidence type="ECO:0000313" key="3">
    <source>
        <dbReference type="EMBL" id="KAJ8443051.1"/>
    </source>
</evidence>
<reference evidence="3" key="1">
    <citation type="submission" date="2022-04" db="EMBL/GenBank/DDBJ databases">
        <title>Carnegiea gigantea Genome sequencing and assembly v2.</title>
        <authorList>
            <person name="Copetti D."/>
            <person name="Sanderson M.J."/>
            <person name="Burquez A."/>
            <person name="Wojciechowski M.F."/>
        </authorList>
    </citation>
    <scope>NUCLEOTIDE SEQUENCE</scope>
    <source>
        <strain evidence="3">SGP5-SGP5p</strain>
        <tissue evidence="3">Aerial part</tissue>
    </source>
</reference>
<evidence type="ECO:0000313" key="4">
    <source>
        <dbReference type="Proteomes" id="UP001153076"/>
    </source>
</evidence>
<dbReference type="InterPro" id="IPR058594">
    <property type="entry name" value="PB1-like_dom_pln"/>
</dbReference>
<proteinExistence type="predicted"/>
<feature type="compositionally biased region" description="Polar residues" evidence="1">
    <location>
        <begin position="52"/>
        <end position="95"/>
    </location>
</feature>
<dbReference type="AlphaFoldDB" id="A0A9Q1KF25"/>